<feature type="region of interest" description="Disordered" evidence="1">
    <location>
        <begin position="28"/>
        <end position="48"/>
    </location>
</feature>
<organism evidence="2 3">
    <name type="scientific">Sungouiella intermedia</name>
    <dbReference type="NCBI Taxonomy" id="45354"/>
    <lineage>
        <taxon>Eukaryota</taxon>
        <taxon>Fungi</taxon>
        <taxon>Dikarya</taxon>
        <taxon>Ascomycota</taxon>
        <taxon>Saccharomycotina</taxon>
        <taxon>Pichiomycetes</taxon>
        <taxon>Metschnikowiaceae</taxon>
        <taxon>Sungouiella</taxon>
    </lineage>
</organism>
<proteinExistence type="predicted"/>
<dbReference type="AlphaFoldDB" id="A0A1L0D627"/>
<gene>
    <name evidence="2" type="ORF">SAMEA4029010_CIC11G00000002512</name>
</gene>
<dbReference type="OrthoDB" id="349045at2759"/>
<feature type="compositionally biased region" description="Basic residues" evidence="1">
    <location>
        <begin position="330"/>
        <end position="344"/>
    </location>
</feature>
<keyword evidence="3" id="KW-1185">Reference proteome</keyword>
<feature type="region of interest" description="Disordered" evidence="1">
    <location>
        <begin position="854"/>
        <end position="900"/>
    </location>
</feature>
<evidence type="ECO:0000313" key="2">
    <source>
        <dbReference type="EMBL" id="SGZ47237.1"/>
    </source>
</evidence>
<reference evidence="2 3" key="1">
    <citation type="submission" date="2016-10" db="EMBL/GenBank/DDBJ databases">
        <authorList>
            <person name="de Groot N.N."/>
        </authorList>
    </citation>
    <scope>NUCLEOTIDE SEQUENCE [LARGE SCALE GENOMIC DNA]</scope>
    <source>
        <strain evidence="2 3">CBS 141442</strain>
    </source>
</reference>
<feature type="region of interest" description="Disordered" evidence="1">
    <location>
        <begin position="222"/>
        <end position="362"/>
    </location>
</feature>
<dbReference type="EMBL" id="LT635756">
    <property type="protein sequence ID" value="SGZ47237.1"/>
    <property type="molecule type" value="Genomic_DNA"/>
</dbReference>
<dbReference type="STRING" id="45354.A0A1L0D627"/>
<protein>
    <submittedName>
        <fullName evidence="2">CIC11C00000002512</fullName>
    </submittedName>
</protein>
<feature type="compositionally biased region" description="Acidic residues" evidence="1">
    <location>
        <begin position="881"/>
        <end position="900"/>
    </location>
</feature>
<feature type="compositionally biased region" description="Basic and acidic residues" evidence="1">
    <location>
        <begin position="345"/>
        <end position="362"/>
    </location>
</feature>
<evidence type="ECO:0000313" key="3">
    <source>
        <dbReference type="Proteomes" id="UP000182334"/>
    </source>
</evidence>
<evidence type="ECO:0000256" key="1">
    <source>
        <dbReference type="SAM" id="MobiDB-lite"/>
    </source>
</evidence>
<feature type="compositionally biased region" description="Basic and acidic residues" evidence="1">
    <location>
        <begin position="286"/>
        <end position="311"/>
    </location>
</feature>
<feature type="region of interest" description="Disordered" evidence="1">
    <location>
        <begin position="126"/>
        <end position="196"/>
    </location>
</feature>
<sequence>MDSMLVDESDLLIVSLLDPSLKENAQLAPDVSDTSDQPHHHQISPAHGDADIDNVFEFQQFIDGQASQLSETQNGKNTMEALKMIDLHALEVENQTHRSNTEYSGDSEVGESLTPGSIVHVEYNPNEKVKRLGRPRKHLNGMPSPAPGESASDNLEKATISKFRFDERPIEGPGSRGGDPLHHRKGKGKLTESPALKKRKQALLNFSKSDASTSLLLLTSDNDVKNGSDVKKETIDKKETTEKEEKKGKKDMKEKNEAQVSVSETNDDEMDIDLVSAEVLQEENQQEDKPKVEPNAEGDSNGKETEPKPEAIEISSQVTEEENTAEPPKKRARPTRTKKTPAKKPAKEPKKETSTKEKDNKIKKLTLSFKPKASRTTIVREKNRVTRTYPGPLIPIHYDLYDDNLISATANKATSSEELALGFPIKSCPYLDDIIFLIGFLSKFDHIVDVGVMGPEDLEIGLGLVNDNPEIPARVAPAMDVLFRRLLALVLNRKKPILLSMQRTAIQELRGQYIGLGLPEEWRDDSHIRVVTSLPCDPVKDRVDTTKPEVSSADNIEYQAPAEKMNPFLEPEFEEFGLLGIEKPIDRLIMLRCLATWSLSASNQLKTYLTKIINGQDIPGERDTMYGSRAVLKGFNQTTELKKELELKISKKNKSQLTPKGTPDPDTISRYIDPTSDPLAHPMALRFNEFLVGDCGFHIGRFYLVRMADATSGAISSIEKMKSLAKDAARVRSSIPSSFKLYVEDVHQMLTDWLPVLGPEFDDTGNEVPTTASKHSLNWHVVASNAGELHFFLNHVGSRLGLLDGDKPIMSLGSLAYKPLLHMYHYLSLIQPLLEEFEKLEVTGVGEIRTSRKKKVNYSAAKEPEWNEDEEDQEEYGHVDVDDDDDYNEFEEGDAEEYVE</sequence>
<feature type="compositionally biased region" description="Basic and acidic residues" evidence="1">
    <location>
        <begin position="222"/>
        <end position="257"/>
    </location>
</feature>
<dbReference type="Proteomes" id="UP000182334">
    <property type="component" value="Chromosome I"/>
</dbReference>
<name>A0A1L0D627_9ASCO</name>
<accession>A0A1L0D627</accession>